<dbReference type="EMBL" id="MU005796">
    <property type="protein sequence ID" value="KAF2702615.1"/>
    <property type="molecule type" value="Genomic_DNA"/>
</dbReference>
<dbReference type="Proteomes" id="UP000799428">
    <property type="component" value="Unassembled WGS sequence"/>
</dbReference>
<sequence length="163" mass="18604">MHDTTDRSRLKRQYTAAVGKEALIMSHARAVNIKANPNFADLKNKEFLKRYFFIRNKYISRTTAKGSYQRNTKYNLIILVQNKVAAQQLKAKKQKLIKEVIAAAAAPAPNALGDVEEDEPLTTPTNYRDTKSRDAGRKHLEINKEPEETNINNLPKLLEVIRN</sequence>
<evidence type="ECO:0000313" key="4">
    <source>
        <dbReference type="Proteomes" id="UP000799428"/>
    </source>
</evidence>
<keyword evidence="4" id="KW-1185">Reference proteome</keyword>
<dbReference type="AlphaFoldDB" id="A0A6G1JQV7"/>
<organism evidence="3 4">
    <name type="scientific">Pleomassaria siparia CBS 279.74</name>
    <dbReference type="NCBI Taxonomy" id="1314801"/>
    <lineage>
        <taxon>Eukaryota</taxon>
        <taxon>Fungi</taxon>
        <taxon>Dikarya</taxon>
        <taxon>Ascomycota</taxon>
        <taxon>Pezizomycotina</taxon>
        <taxon>Dothideomycetes</taxon>
        <taxon>Pleosporomycetidae</taxon>
        <taxon>Pleosporales</taxon>
        <taxon>Pleomassariaceae</taxon>
        <taxon>Pleomassaria</taxon>
    </lineage>
</organism>
<feature type="compositionally biased region" description="Basic and acidic residues" evidence="2">
    <location>
        <begin position="128"/>
        <end position="137"/>
    </location>
</feature>
<feature type="coiled-coil region" evidence="1">
    <location>
        <begin position="79"/>
        <end position="106"/>
    </location>
</feature>
<proteinExistence type="predicted"/>
<evidence type="ECO:0000256" key="2">
    <source>
        <dbReference type="SAM" id="MobiDB-lite"/>
    </source>
</evidence>
<evidence type="ECO:0000313" key="3">
    <source>
        <dbReference type="EMBL" id="KAF2702615.1"/>
    </source>
</evidence>
<name>A0A6G1JQV7_9PLEO</name>
<accession>A0A6G1JQV7</accession>
<keyword evidence="1" id="KW-0175">Coiled coil</keyword>
<feature type="region of interest" description="Disordered" evidence="2">
    <location>
        <begin position="112"/>
        <end position="137"/>
    </location>
</feature>
<protein>
    <submittedName>
        <fullName evidence="3">Uncharacterized protein</fullName>
    </submittedName>
</protein>
<evidence type="ECO:0000256" key="1">
    <source>
        <dbReference type="SAM" id="Coils"/>
    </source>
</evidence>
<gene>
    <name evidence="3" type="ORF">K504DRAFT_453099</name>
</gene>
<reference evidence="3" key="1">
    <citation type="journal article" date="2020" name="Stud. Mycol.">
        <title>101 Dothideomycetes genomes: a test case for predicting lifestyles and emergence of pathogens.</title>
        <authorList>
            <person name="Haridas S."/>
            <person name="Albert R."/>
            <person name="Binder M."/>
            <person name="Bloem J."/>
            <person name="Labutti K."/>
            <person name="Salamov A."/>
            <person name="Andreopoulos B."/>
            <person name="Baker S."/>
            <person name="Barry K."/>
            <person name="Bills G."/>
            <person name="Bluhm B."/>
            <person name="Cannon C."/>
            <person name="Castanera R."/>
            <person name="Culley D."/>
            <person name="Daum C."/>
            <person name="Ezra D."/>
            <person name="Gonzalez J."/>
            <person name="Henrissat B."/>
            <person name="Kuo A."/>
            <person name="Liang C."/>
            <person name="Lipzen A."/>
            <person name="Lutzoni F."/>
            <person name="Magnuson J."/>
            <person name="Mondo S."/>
            <person name="Nolan M."/>
            <person name="Ohm R."/>
            <person name="Pangilinan J."/>
            <person name="Park H.-J."/>
            <person name="Ramirez L."/>
            <person name="Alfaro M."/>
            <person name="Sun H."/>
            <person name="Tritt A."/>
            <person name="Yoshinaga Y."/>
            <person name="Zwiers L.-H."/>
            <person name="Turgeon B."/>
            <person name="Goodwin S."/>
            <person name="Spatafora J."/>
            <person name="Crous P."/>
            <person name="Grigoriev I."/>
        </authorList>
    </citation>
    <scope>NUCLEOTIDE SEQUENCE</scope>
    <source>
        <strain evidence="3">CBS 279.74</strain>
    </source>
</reference>